<evidence type="ECO:0000256" key="4">
    <source>
        <dbReference type="ARBA" id="ARBA00022475"/>
    </source>
</evidence>
<evidence type="ECO:0000256" key="1">
    <source>
        <dbReference type="ARBA" id="ARBA00004651"/>
    </source>
</evidence>
<name>A0A2M8PIL4_9CHLR</name>
<organism evidence="9 10">
    <name type="scientific">Candidatus Thermofonsia Clade 1 bacterium</name>
    <dbReference type="NCBI Taxonomy" id="2364210"/>
    <lineage>
        <taxon>Bacteria</taxon>
        <taxon>Bacillati</taxon>
        <taxon>Chloroflexota</taxon>
        <taxon>Candidatus Thermofontia</taxon>
        <taxon>Candidatus Thermofonsia Clade 1</taxon>
    </lineage>
</organism>
<reference evidence="9 10" key="1">
    <citation type="submission" date="2017-11" db="EMBL/GenBank/DDBJ databases">
        <title>Evolution of Phototrophy in the Chloroflexi Phylum Driven by Horizontal Gene Transfer.</title>
        <authorList>
            <person name="Ward L.M."/>
            <person name="Hemp J."/>
            <person name="Shih P.M."/>
            <person name="Mcglynn S.E."/>
            <person name="Fischer W."/>
        </authorList>
    </citation>
    <scope>NUCLEOTIDE SEQUENCE [LARGE SCALE GENOMIC DNA]</scope>
    <source>
        <strain evidence="9">JP3_13</strain>
    </source>
</reference>
<dbReference type="SUPFAM" id="SSF81345">
    <property type="entry name" value="ABC transporter involved in vitamin B12 uptake, BtuC"/>
    <property type="match status" value="1"/>
</dbReference>
<dbReference type="EMBL" id="PGTM01000003">
    <property type="protein sequence ID" value="PJF37391.1"/>
    <property type="molecule type" value="Genomic_DNA"/>
</dbReference>
<dbReference type="GO" id="GO:0022857">
    <property type="term" value="F:transmembrane transporter activity"/>
    <property type="evidence" value="ECO:0007669"/>
    <property type="project" value="InterPro"/>
</dbReference>
<evidence type="ECO:0000256" key="5">
    <source>
        <dbReference type="ARBA" id="ARBA00022692"/>
    </source>
</evidence>
<dbReference type="AlphaFoldDB" id="A0A2M8PIL4"/>
<dbReference type="GO" id="GO:0033214">
    <property type="term" value="P:siderophore-iron import into cell"/>
    <property type="evidence" value="ECO:0007669"/>
    <property type="project" value="TreeGrafter"/>
</dbReference>
<dbReference type="PANTHER" id="PTHR30472:SF70">
    <property type="entry name" value="MOLYBDATE IMPORT SYSTEM PERMEASE PROTEIN MOLB"/>
    <property type="match status" value="1"/>
</dbReference>
<proteinExistence type="inferred from homology"/>
<evidence type="ECO:0000313" key="9">
    <source>
        <dbReference type="EMBL" id="PJF37391.1"/>
    </source>
</evidence>
<feature type="transmembrane region" description="Helical" evidence="8">
    <location>
        <begin position="296"/>
        <end position="314"/>
    </location>
</feature>
<evidence type="ECO:0000256" key="6">
    <source>
        <dbReference type="ARBA" id="ARBA00022989"/>
    </source>
</evidence>
<dbReference type="Pfam" id="PF01032">
    <property type="entry name" value="FecCD"/>
    <property type="match status" value="1"/>
</dbReference>
<protein>
    <submittedName>
        <fullName evidence="9">ABC transporter permease</fullName>
    </submittedName>
</protein>
<accession>A0A2M8PIL4</accession>
<comment type="caution">
    <text evidence="9">The sequence shown here is derived from an EMBL/GenBank/DDBJ whole genome shotgun (WGS) entry which is preliminary data.</text>
</comment>
<dbReference type="InterPro" id="IPR037294">
    <property type="entry name" value="ABC_BtuC-like"/>
</dbReference>
<evidence type="ECO:0000256" key="3">
    <source>
        <dbReference type="ARBA" id="ARBA00022448"/>
    </source>
</evidence>
<feature type="transmembrane region" description="Helical" evidence="8">
    <location>
        <begin position="164"/>
        <end position="189"/>
    </location>
</feature>
<gene>
    <name evidence="9" type="ORF">CUN49_00590</name>
</gene>
<comment type="similarity">
    <text evidence="2">Belongs to the binding-protein-dependent transport system permease family. FecCD subfamily.</text>
</comment>
<feature type="transmembrane region" description="Helical" evidence="8">
    <location>
        <begin position="209"/>
        <end position="231"/>
    </location>
</feature>
<dbReference type="CDD" id="cd06550">
    <property type="entry name" value="TM_ABC_iron-siderophores_like"/>
    <property type="match status" value="1"/>
</dbReference>
<feature type="transmembrane region" description="Helical" evidence="8">
    <location>
        <begin position="124"/>
        <end position="152"/>
    </location>
</feature>
<dbReference type="PANTHER" id="PTHR30472">
    <property type="entry name" value="FERRIC ENTEROBACTIN TRANSPORT SYSTEM PERMEASE PROTEIN"/>
    <property type="match status" value="1"/>
</dbReference>
<feature type="transmembrane region" description="Helical" evidence="8">
    <location>
        <begin position="83"/>
        <end position="104"/>
    </location>
</feature>
<keyword evidence="7 8" id="KW-0472">Membrane</keyword>
<evidence type="ECO:0000313" key="10">
    <source>
        <dbReference type="Proteomes" id="UP000229681"/>
    </source>
</evidence>
<feature type="transmembrane region" description="Helical" evidence="8">
    <location>
        <begin position="257"/>
        <end position="284"/>
    </location>
</feature>
<dbReference type="InterPro" id="IPR000522">
    <property type="entry name" value="ABC_transptr_permease_BtuC"/>
</dbReference>
<keyword evidence="4" id="KW-1003">Cell membrane</keyword>
<dbReference type="Gene3D" id="1.10.3470.10">
    <property type="entry name" value="ABC transporter involved in vitamin B12 uptake, BtuC"/>
    <property type="match status" value="1"/>
</dbReference>
<comment type="subcellular location">
    <subcellularLocation>
        <location evidence="1">Cell membrane</location>
        <topology evidence="1">Multi-pass membrane protein</topology>
    </subcellularLocation>
</comment>
<dbReference type="Proteomes" id="UP000229681">
    <property type="component" value="Unassembled WGS sequence"/>
</dbReference>
<feature type="transmembrane region" description="Helical" evidence="8">
    <location>
        <begin position="326"/>
        <end position="344"/>
    </location>
</feature>
<sequence>MRLITSRAWRRDAAAVSSFRRQLAYSSLLLPIVLILLSLLLGLYNIQPQTIVKALLSLIFPQAAEGISATELTLILRIRLPRVLAAALIGAALAGTGAAFQGIFKNPLVDSNLLGVTSGAGFGAALALLLGGTALMVQGFAFGFGLLAVMLAYMGSRLYSSAPLIVLTLMGILIGSFFTSLTALTKYVADPLNTLPAITFWLLGGLTGVTWNSVPLLAAITLSGSLFLWAVRWRLNILSLGDAEATALGMNPTRLKLLIILCATLMTAAAVAVGGVIGWIGLVIPHAARLLVGTDHKQLMPMSLALGASFLLVIDNISRTLLPAEVPLGILTGLVGVPILIALLRRSQTVW</sequence>
<keyword evidence="3" id="KW-0813">Transport</keyword>
<keyword evidence="6 8" id="KW-1133">Transmembrane helix</keyword>
<evidence type="ECO:0000256" key="8">
    <source>
        <dbReference type="SAM" id="Phobius"/>
    </source>
</evidence>
<evidence type="ECO:0000256" key="7">
    <source>
        <dbReference type="ARBA" id="ARBA00023136"/>
    </source>
</evidence>
<evidence type="ECO:0000256" key="2">
    <source>
        <dbReference type="ARBA" id="ARBA00007935"/>
    </source>
</evidence>
<keyword evidence="5 8" id="KW-0812">Transmembrane</keyword>
<feature type="transmembrane region" description="Helical" evidence="8">
    <location>
        <begin position="28"/>
        <end position="46"/>
    </location>
</feature>
<dbReference type="FunFam" id="1.10.3470.10:FF:000001">
    <property type="entry name" value="Vitamin B12 ABC transporter permease BtuC"/>
    <property type="match status" value="1"/>
</dbReference>
<dbReference type="GO" id="GO:0005886">
    <property type="term" value="C:plasma membrane"/>
    <property type="evidence" value="ECO:0007669"/>
    <property type="project" value="UniProtKB-SubCell"/>
</dbReference>